<dbReference type="EMBL" id="LRGB01007888">
    <property type="protein sequence ID" value="KZS01005.1"/>
    <property type="molecule type" value="Genomic_DNA"/>
</dbReference>
<dbReference type="Proteomes" id="UP000076858">
    <property type="component" value="Unassembled WGS sequence"/>
</dbReference>
<organism evidence="2 3">
    <name type="scientific">Daphnia magna</name>
    <dbReference type="NCBI Taxonomy" id="35525"/>
    <lineage>
        <taxon>Eukaryota</taxon>
        <taxon>Metazoa</taxon>
        <taxon>Ecdysozoa</taxon>
        <taxon>Arthropoda</taxon>
        <taxon>Crustacea</taxon>
        <taxon>Branchiopoda</taxon>
        <taxon>Diplostraca</taxon>
        <taxon>Cladocera</taxon>
        <taxon>Anomopoda</taxon>
        <taxon>Daphniidae</taxon>
        <taxon>Daphnia</taxon>
    </lineage>
</organism>
<dbReference type="AlphaFoldDB" id="A0A164I8U4"/>
<dbReference type="Pfam" id="PF03564">
    <property type="entry name" value="DUF1759"/>
    <property type="match status" value="1"/>
</dbReference>
<feature type="region of interest" description="Disordered" evidence="1">
    <location>
        <begin position="296"/>
        <end position="315"/>
    </location>
</feature>
<gene>
    <name evidence="2" type="ORF">APZ42_002471</name>
</gene>
<feature type="non-terminal residue" evidence="2">
    <location>
        <position position="1"/>
    </location>
</feature>
<evidence type="ECO:0000313" key="3">
    <source>
        <dbReference type="Proteomes" id="UP000076858"/>
    </source>
</evidence>
<sequence>NNQTLRDAKDGFTYQLKTLQDAEDAANAALALATAPIVPAATATPGPSASVLPKLDLPIFRGDILHWSSFWDVFESEVDSKSYGGATKFNFLISKLEGEAKAALLGLTSSNDNYIKANDILRERYSQPKKVSSRAFADQLESHIRGLKALGTTPAQYGDILVCLLVDKLAIDVRRNLTRHQGTADWTLDELRTAIKREIEIMGDTYEHPPPRPASKQVLFTSSHPSQIARKRTCPFCSVDHSPTKCSEFKSPEERAKIVKMKKLCTNCLYPGHTNLKDCPNRFRCQQCNQQHHTSLHLKKRAPGTPPKPSSSHTGCLQTKAVSKVVATMVTESLPFFFLKTAVAPVYSHLTSAFANLLIDDGSQITFITARLVKLLRLYPIRQVSLLLSGFKGISASSTEPNYYDVVHFWLQGLNGERLLIQAVVLDTIVEPLEDPHRAVLSTLPHLRNLHLAHPTSTDDQFSVDILIGADSYSSIVGDENIHGNGPTAVNSFIGNLVSGPLQDYHASSQRSSFHISAVQLDDITRLWSLETLGILPDIENADSAAAYQADCITYKGNQYTARLPWKAEHPELPSNYLI</sequence>
<evidence type="ECO:0000313" key="2">
    <source>
        <dbReference type="EMBL" id="KZS01005.1"/>
    </source>
</evidence>
<feature type="non-terminal residue" evidence="2">
    <location>
        <position position="579"/>
    </location>
</feature>
<dbReference type="PANTHER" id="PTHR47331">
    <property type="entry name" value="PHD-TYPE DOMAIN-CONTAINING PROTEIN"/>
    <property type="match status" value="1"/>
</dbReference>
<evidence type="ECO:0000256" key="1">
    <source>
        <dbReference type="SAM" id="MobiDB-lite"/>
    </source>
</evidence>
<accession>A0A164I8U4</accession>
<protein>
    <submittedName>
        <fullName evidence="2">Uncharacterized protein</fullName>
    </submittedName>
</protein>
<dbReference type="PANTHER" id="PTHR47331:SF5">
    <property type="entry name" value="RIBONUCLEASE H"/>
    <property type="match status" value="1"/>
</dbReference>
<comment type="caution">
    <text evidence="2">The sequence shown here is derived from an EMBL/GenBank/DDBJ whole genome shotgun (WGS) entry which is preliminary data.</text>
</comment>
<dbReference type="OrthoDB" id="6382028at2759"/>
<name>A0A164I8U4_9CRUS</name>
<reference evidence="2 3" key="1">
    <citation type="submission" date="2016-03" db="EMBL/GenBank/DDBJ databases">
        <title>EvidentialGene: Evidence-directed Construction of Genes on Genomes.</title>
        <authorList>
            <person name="Gilbert D.G."/>
            <person name="Choi J.-H."/>
            <person name="Mockaitis K."/>
            <person name="Colbourne J."/>
            <person name="Pfrender M."/>
        </authorList>
    </citation>
    <scope>NUCLEOTIDE SEQUENCE [LARGE SCALE GENOMIC DNA]</scope>
    <source>
        <strain evidence="2 3">Xinb3</strain>
        <tissue evidence="2">Complete organism</tissue>
    </source>
</reference>
<keyword evidence="3" id="KW-1185">Reference proteome</keyword>
<proteinExistence type="predicted"/>
<dbReference type="InterPro" id="IPR005312">
    <property type="entry name" value="DUF1759"/>
</dbReference>